<dbReference type="AlphaFoldDB" id="A0AA40C9D5"/>
<gene>
    <name evidence="1" type="ORF">B0T17DRAFT_524518</name>
</gene>
<comment type="caution">
    <text evidence="1">The sequence shown here is derived from an EMBL/GenBank/DDBJ whole genome shotgun (WGS) entry which is preliminary data.</text>
</comment>
<feature type="non-terminal residue" evidence="1">
    <location>
        <position position="55"/>
    </location>
</feature>
<evidence type="ECO:0000313" key="2">
    <source>
        <dbReference type="Proteomes" id="UP001174934"/>
    </source>
</evidence>
<reference evidence="1" key="1">
    <citation type="submission" date="2023-06" db="EMBL/GenBank/DDBJ databases">
        <title>Genome-scale phylogeny and comparative genomics of the fungal order Sordariales.</title>
        <authorList>
            <consortium name="Lawrence Berkeley National Laboratory"/>
            <person name="Hensen N."/>
            <person name="Bonometti L."/>
            <person name="Westerberg I."/>
            <person name="Brannstrom I.O."/>
            <person name="Guillou S."/>
            <person name="Cros-Aarteil S."/>
            <person name="Calhoun S."/>
            <person name="Haridas S."/>
            <person name="Kuo A."/>
            <person name="Mondo S."/>
            <person name="Pangilinan J."/>
            <person name="Riley R."/>
            <person name="LaButti K."/>
            <person name="Andreopoulos B."/>
            <person name="Lipzen A."/>
            <person name="Chen C."/>
            <person name="Yanf M."/>
            <person name="Daum C."/>
            <person name="Ng V."/>
            <person name="Clum A."/>
            <person name="Steindorff A."/>
            <person name="Ohm R."/>
            <person name="Martin F."/>
            <person name="Silar P."/>
            <person name="Natvig D."/>
            <person name="Lalanne C."/>
            <person name="Gautier V."/>
            <person name="Ament-velasquez S.L."/>
            <person name="Kruys A."/>
            <person name="Hutchinson M.I."/>
            <person name="Powell A.J."/>
            <person name="Barry K."/>
            <person name="Miller A.N."/>
            <person name="Grigoriev I.V."/>
            <person name="Debuchy R."/>
            <person name="Gladieux P."/>
            <person name="Thoren M.H."/>
            <person name="Johannesson H."/>
        </authorList>
    </citation>
    <scope>NUCLEOTIDE SEQUENCE</scope>
    <source>
        <strain evidence="1">SMH3391-2</strain>
    </source>
</reference>
<protein>
    <submittedName>
        <fullName evidence="1">Uncharacterized protein</fullName>
    </submittedName>
</protein>
<dbReference type="EMBL" id="JAULSR010000002">
    <property type="protein sequence ID" value="KAK0629063.1"/>
    <property type="molecule type" value="Genomic_DNA"/>
</dbReference>
<proteinExistence type="predicted"/>
<accession>A0AA40C9D5</accession>
<sequence>MEVPKCPPRIPLFAQHQLLFSGSCWLFRISHRLVVHVYADDGGHDDNVGQVSTLD</sequence>
<keyword evidence="2" id="KW-1185">Reference proteome</keyword>
<dbReference type="PROSITE" id="PS51257">
    <property type="entry name" value="PROKAR_LIPOPROTEIN"/>
    <property type="match status" value="1"/>
</dbReference>
<name>A0AA40C9D5_9PEZI</name>
<evidence type="ECO:0000313" key="1">
    <source>
        <dbReference type="EMBL" id="KAK0629063.1"/>
    </source>
</evidence>
<organism evidence="1 2">
    <name type="scientific">Bombardia bombarda</name>
    <dbReference type="NCBI Taxonomy" id="252184"/>
    <lineage>
        <taxon>Eukaryota</taxon>
        <taxon>Fungi</taxon>
        <taxon>Dikarya</taxon>
        <taxon>Ascomycota</taxon>
        <taxon>Pezizomycotina</taxon>
        <taxon>Sordariomycetes</taxon>
        <taxon>Sordariomycetidae</taxon>
        <taxon>Sordariales</taxon>
        <taxon>Lasiosphaeriaceae</taxon>
        <taxon>Bombardia</taxon>
    </lineage>
</organism>
<dbReference type="Proteomes" id="UP001174934">
    <property type="component" value="Unassembled WGS sequence"/>
</dbReference>